<accession>A0A645B8X5</accession>
<reference evidence="1" key="1">
    <citation type="submission" date="2019-08" db="EMBL/GenBank/DDBJ databases">
        <authorList>
            <person name="Kucharzyk K."/>
            <person name="Murdoch R.W."/>
            <person name="Higgins S."/>
            <person name="Loffler F."/>
        </authorList>
    </citation>
    <scope>NUCLEOTIDE SEQUENCE</scope>
</reference>
<evidence type="ECO:0000313" key="1">
    <source>
        <dbReference type="EMBL" id="MPM61875.1"/>
    </source>
</evidence>
<protein>
    <submittedName>
        <fullName evidence="1">Uncharacterized protein</fullName>
    </submittedName>
</protein>
<gene>
    <name evidence="1" type="ORF">SDC9_108738</name>
</gene>
<dbReference type="AlphaFoldDB" id="A0A645B8X5"/>
<organism evidence="1">
    <name type="scientific">bioreactor metagenome</name>
    <dbReference type="NCBI Taxonomy" id="1076179"/>
    <lineage>
        <taxon>unclassified sequences</taxon>
        <taxon>metagenomes</taxon>
        <taxon>ecological metagenomes</taxon>
    </lineage>
</organism>
<comment type="caution">
    <text evidence="1">The sequence shown here is derived from an EMBL/GenBank/DDBJ whole genome shotgun (WGS) entry which is preliminary data.</text>
</comment>
<sequence>MEERPCPGVVFVVQGEALLDVGEARADAVLVPLQRWQVDGVGEVRRQGLVALGFESGAVGGEVSKLLIPPSALLIERGVDFGGEVSVVGLADRDVAV</sequence>
<proteinExistence type="predicted"/>
<dbReference type="EMBL" id="VSSQ01018569">
    <property type="protein sequence ID" value="MPM61875.1"/>
    <property type="molecule type" value="Genomic_DNA"/>
</dbReference>
<name>A0A645B8X5_9ZZZZ</name>